<sequence length="75" mass="8814">MKLRFLDMRFLCLVTSASTLCAYTLQMCLFAPGCSLYQERHNMYISSQPLTTLLYRENFDRWVIGSHTRAAQLMR</sequence>
<evidence type="ECO:0000313" key="2">
    <source>
        <dbReference type="Proteomes" id="UP001230504"/>
    </source>
</evidence>
<dbReference type="Proteomes" id="UP001230504">
    <property type="component" value="Unassembled WGS sequence"/>
</dbReference>
<dbReference type="GeneID" id="85440813"/>
<protein>
    <submittedName>
        <fullName evidence="1">Uncharacterized protein</fullName>
    </submittedName>
</protein>
<keyword evidence="2" id="KW-1185">Reference proteome</keyword>
<accession>A0AAD8QET1</accession>
<dbReference type="EMBL" id="JAHLJV010000002">
    <property type="protein sequence ID" value="KAK1599804.1"/>
    <property type="molecule type" value="Genomic_DNA"/>
</dbReference>
<reference evidence="1" key="1">
    <citation type="submission" date="2021-06" db="EMBL/GenBank/DDBJ databases">
        <title>Comparative genomics, transcriptomics and evolutionary studies reveal genomic signatures of adaptation to plant cell wall in hemibiotrophic fungi.</title>
        <authorList>
            <consortium name="DOE Joint Genome Institute"/>
            <person name="Baroncelli R."/>
            <person name="Diaz J.F."/>
            <person name="Benocci T."/>
            <person name="Peng M."/>
            <person name="Battaglia E."/>
            <person name="Haridas S."/>
            <person name="Andreopoulos W."/>
            <person name="Labutti K."/>
            <person name="Pangilinan J."/>
            <person name="Floch G.L."/>
            <person name="Makela M.R."/>
            <person name="Henrissat B."/>
            <person name="Grigoriev I.V."/>
            <person name="Crouch J.A."/>
            <person name="De Vries R.P."/>
            <person name="Sukno S.A."/>
            <person name="Thon M.R."/>
        </authorList>
    </citation>
    <scope>NUCLEOTIDE SEQUENCE</scope>
    <source>
        <strain evidence="1">CBS 125086</strain>
    </source>
</reference>
<dbReference type="RefSeq" id="XP_060420393.1">
    <property type="nucleotide sequence ID" value="XM_060556573.1"/>
</dbReference>
<dbReference type="AlphaFoldDB" id="A0AAD8QET1"/>
<comment type="caution">
    <text evidence="1">The sequence shown here is derived from an EMBL/GenBank/DDBJ whole genome shotgun (WGS) entry which is preliminary data.</text>
</comment>
<organism evidence="1 2">
    <name type="scientific">Colletotrichum navitas</name>
    <dbReference type="NCBI Taxonomy" id="681940"/>
    <lineage>
        <taxon>Eukaryota</taxon>
        <taxon>Fungi</taxon>
        <taxon>Dikarya</taxon>
        <taxon>Ascomycota</taxon>
        <taxon>Pezizomycotina</taxon>
        <taxon>Sordariomycetes</taxon>
        <taxon>Hypocreomycetidae</taxon>
        <taxon>Glomerellales</taxon>
        <taxon>Glomerellaceae</taxon>
        <taxon>Colletotrichum</taxon>
        <taxon>Colletotrichum graminicola species complex</taxon>
    </lineage>
</organism>
<proteinExistence type="predicted"/>
<gene>
    <name evidence="1" type="ORF">LY79DRAFT_536145</name>
</gene>
<evidence type="ECO:0000313" key="1">
    <source>
        <dbReference type="EMBL" id="KAK1599804.1"/>
    </source>
</evidence>
<name>A0AAD8QET1_9PEZI</name>